<dbReference type="AlphaFoldDB" id="A0A6A4VZB7"/>
<dbReference type="Proteomes" id="UP000440578">
    <property type="component" value="Unassembled WGS sequence"/>
</dbReference>
<name>A0A6A4VZB7_AMPAM</name>
<protein>
    <submittedName>
        <fullName evidence="1">Uncharacterized protein</fullName>
    </submittedName>
</protein>
<organism evidence="1 2">
    <name type="scientific">Amphibalanus amphitrite</name>
    <name type="common">Striped barnacle</name>
    <name type="synonym">Balanus amphitrite</name>
    <dbReference type="NCBI Taxonomy" id="1232801"/>
    <lineage>
        <taxon>Eukaryota</taxon>
        <taxon>Metazoa</taxon>
        <taxon>Ecdysozoa</taxon>
        <taxon>Arthropoda</taxon>
        <taxon>Crustacea</taxon>
        <taxon>Multicrustacea</taxon>
        <taxon>Cirripedia</taxon>
        <taxon>Thoracica</taxon>
        <taxon>Thoracicalcarea</taxon>
        <taxon>Balanomorpha</taxon>
        <taxon>Balanoidea</taxon>
        <taxon>Balanidae</taxon>
        <taxon>Amphibalaninae</taxon>
        <taxon>Amphibalanus</taxon>
    </lineage>
</organism>
<reference evidence="1 2" key="1">
    <citation type="submission" date="2019-07" db="EMBL/GenBank/DDBJ databases">
        <title>Draft genome assembly of a fouling barnacle, Amphibalanus amphitrite (Darwin, 1854): The first reference genome for Thecostraca.</title>
        <authorList>
            <person name="Kim W."/>
        </authorList>
    </citation>
    <scope>NUCLEOTIDE SEQUENCE [LARGE SCALE GENOMIC DNA]</scope>
    <source>
        <strain evidence="1">SNU_AA5</strain>
        <tissue evidence="1">Soma without cirri and trophi</tissue>
    </source>
</reference>
<proteinExistence type="predicted"/>
<sequence>MEALYHEPDCTILSSNNIYSTVFHYFNIQSSSGINGTSCISHYSYIICISYSNSYNTSYITNITTNSYSMFRSFSFPSCCFRTILGSCIST</sequence>
<keyword evidence="2" id="KW-1185">Reference proteome</keyword>
<evidence type="ECO:0000313" key="1">
    <source>
        <dbReference type="EMBL" id="KAF0294841.1"/>
    </source>
</evidence>
<evidence type="ECO:0000313" key="2">
    <source>
        <dbReference type="Proteomes" id="UP000440578"/>
    </source>
</evidence>
<comment type="caution">
    <text evidence="1">The sequence shown here is derived from an EMBL/GenBank/DDBJ whole genome shotgun (WGS) entry which is preliminary data.</text>
</comment>
<gene>
    <name evidence="1" type="ORF">FJT64_007532</name>
</gene>
<dbReference type="EMBL" id="VIIS01001654">
    <property type="protein sequence ID" value="KAF0294841.1"/>
    <property type="molecule type" value="Genomic_DNA"/>
</dbReference>
<accession>A0A6A4VZB7</accession>